<keyword evidence="7" id="KW-0325">Glycoprotein</keyword>
<dbReference type="Pfam" id="PF00087">
    <property type="entry name" value="Toxin_TOLIP"/>
    <property type="match status" value="1"/>
</dbReference>
<reference evidence="11" key="3">
    <citation type="submission" date="2025-09" db="UniProtKB">
        <authorList>
            <consortium name="Ensembl"/>
        </authorList>
    </citation>
    <scope>IDENTIFICATION</scope>
</reference>
<dbReference type="Pfam" id="PF00021">
    <property type="entry name" value="UPAR_LY6"/>
    <property type="match status" value="1"/>
</dbReference>
<keyword evidence="6" id="KW-0472">Membrane</keyword>
<feature type="domain" description="Snake toxin/toxin-like" evidence="10">
    <location>
        <begin position="99"/>
        <end position="171"/>
    </location>
</feature>
<accession>A0AAY5EC54</accession>
<dbReference type="GO" id="GO:0005576">
    <property type="term" value="C:extracellular region"/>
    <property type="evidence" value="ECO:0007669"/>
    <property type="project" value="UniProtKB-SubCell"/>
</dbReference>
<evidence type="ECO:0000256" key="5">
    <source>
        <dbReference type="ARBA" id="ARBA00022729"/>
    </source>
</evidence>
<dbReference type="Ensembl" id="ENSEEET00000054840.1">
    <property type="protein sequence ID" value="ENSEEEP00000054516.1"/>
    <property type="gene ID" value="ENSEEEG00000002058.2"/>
</dbReference>
<evidence type="ECO:0000256" key="4">
    <source>
        <dbReference type="ARBA" id="ARBA00022525"/>
    </source>
</evidence>
<evidence type="ECO:0000256" key="2">
    <source>
        <dbReference type="ARBA" id="ARBA00004613"/>
    </source>
</evidence>
<evidence type="ECO:0000259" key="10">
    <source>
        <dbReference type="Pfam" id="PF00087"/>
    </source>
</evidence>
<protein>
    <recommendedName>
        <fullName evidence="13">UPAR/Ly6 domain-containing protein</fullName>
    </recommendedName>
</protein>
<organism evidence="11 12">
    <name type="scientific">Electrophorus electricus</name>
    <name type="common">Electric eel</name>
    <name type="synonym">Gymnotus electricus</name>
    <dbReference type="NCBI Taxonomy" id="8005"/>
    <lineage>
        <taxon>Eukaryota</taxon>
        <taxon>Metazoa</taxon>
        <taxon>Chordata</taxon>
        <taxon>Craniata</taxon>
        <taxon>Vertebrata</taxon>
        <taxon>Euteleostomi</taxon>
        <taxon>Actinopterygii</taxon>
        <taxon>Neopterygii</taxon>
        <taxon>Teleostei</taxon>
        <taxon>Ostariophysi</taxon>
        <taxon>Gymnotiformes</taxon>
        <taxon>Gymnotoidei</taxon>
        <taxon>Gymnotidae</taxon>
        <taxon>Electrophorus</taxon>
    </lineage>
</organism>
<keyword evidence="3" id="KW-1003">Cell membrane</keyword>
<dbReference type="Proteomes" id="UP000314983">
    <property type="component" value="Chromosome 22"/>
</dbReference>
<dbReference type="InterPro" id="IPR050918">
    <property type="entry name" value="CNF-like_PLA2_Inhibitor"/>
</dbReference>
<feature type="chain" id="PRO_5044336123" description="UPAR/Ly6 domain-containing protein" evidence="8">
    <location>
        <begin position="20"/>
        <end position="194"/>
    </location>
</feature>
<keyword evidence="12" id="KW-1185">Reference proteome</keyword>
<evidence type="ECO:0000256" key="8">
    <source>
        <dbReference type="SAM" id="SignalP"/>
    </source>
</evidence>
<dbReference type="InterPro" id="IPR016054">
    <property type="entry name" value="LY6_UPA_recep-like"/>
</dbReference>
<keyword evidence="4" id="KW-0964">Secreted</keyword>
<dbReference type="PANTHER" id="PTHR20914">
    <property type="entry name" value="LY6/PLAUR DOMAIN-CONTAINING PROTEIN 8"/>
    <property type="match status" value="1"/>
</dbReference>
<feature type="domain" description="UPAR/Ly6" evidence="9">
    <location>
        <begin position="19"/>
        <end position="88"/>
    </location>
</feature>
<evidence type="ECO:0000256" key="3">
    <source>
        <dbReference type="ARBA" id="ARBA00022475"/>
    </source>
</evidence>
<dbReference type="InterPro" id="IPR035076">
    <property type="entry name" value="Toxin/TOLIP"/>
</dbReference>
<reference evidence="11" key="2">
    <citation type="submission" date="2025-08" db="UniProtKB">
        <authorList>
            <consortium name="Ensembl"/>
        </authorList>
    </citation>
    <scope>IDENTIFICATION</scope>
</reference>
<keyword evidence="5 8" id="KW-0732">Signal</keyword>
<dbReference type="GeneTree" id="ENSGT01110000267394"/>
<dbReference type="SUPFAM" id="SSF57302">
    <property type="entry name" value="Snake toxin-like"/>
    <property type="match status" value="2"/>
</dbReference>
<evidence type="ECO:0008006" key="13">
    <source>
        <dbReference type="Google" id="ProtNLM"/>
    </source>
</evidence>
<dbReference type="InterPro" id="IPR045860">
    <property type="entry name" value="Snake_toxin-like_sf"/>
</dbReference>
<dbReference type="Gene3D" id="2.10.60.10">
    <property type="entry name" value="CD59"/>
    <property type="match status" value="2"/>
</dbReference>
<evidence type="ECO:0000256" key="7">
    <source>
        <dbReference type="ARBA" id="ARBA00023180"/>
    </source>
</evidence>
<dbReference type="GO" id="GO:0005886">
    <property type="term" value="C:plasma membrane"/>
    <property type="evidence" value="ECO:0007669"/>
    <property type="project" value="UniProtKB-SubCell"/>
</dbReference>
<evidence type="ECO:0000259" key="9">
    <source>
        <dbReference type="Pfam" id="PF00021"/>
    </source>
</evidence>
<dbReference type="PANTHER" id="PTHR20914:SF9">
    <property type="entry name" value="COILED, ISOFORM A"/>
    <property type="match status" value="1"/>
</dbReference>
<comment type="subcellular location">
    <subcellularLocation>
        <location evidence="1">Cell membrane</location>
    </subcellularLocation>
    <subcellularLocation>
        <location evidence="2">Secreted</location>
    </subcellularLocation>
</comment>
<feature type="signal peptide" evidence="8">
    <location>
        <begin position="1"/>
        <end position="19"/>
    </location>
</feature>
<proteinExistence type="predicted"/>
<evidence type="ECO:0000256" key="6">
    <source>
        <dbReference type="ARBA" id="ARBA00023136"/>
    </source>
</evidence>
<reference evidence="11 12" key="1">
    <citation type="submission" date="2020-05" db="EMBL/GenBank/DDBJ databases">
        <title>Electrophorus electricus (electric eel) genome, fEleEle1, primary haplotype.</title>
        <authorList>
            <person name="Myers G."/>
            <person name="Meyer A."/>
            <person name="Fedrigo O."/>
            <person name="Formenti G."/>
            <person name="Rhie A."/>
            <person name="Tracey A."/>
            <person name="Sims Y."/>
            <person name="Jarvis E.D."/>
        </authorList>
    </citation>
    <scope>NUCLEOTIDE SEQUENCE [LARGE SCALE GENOMIC DNA]</scope>
</reference>
<evidence type="ECO:0000313" key="11">
    <source>
        <dbReference type="Ensembl" id="ENSEEEP00000054516.1"/>
    </source>
</evidence>
<name>A0AAY5EC54_ELEEL</name>
<evidence type="ECO:0000256" key="1">
    <source>
        <dbReference type="ARBA" id="ARBA00004236"/>
    </source>
</evidence>
<evidence type="ECO:0000313" key="12">
    <source>
        <dbReference type="Proteomes" id="UP000314983"/>
    </source>
</evidence>
<dbReference type="AlphaFoldDB" id="A0AAY5EC54"/>
<sequence length="194" mass="20835">VTACIAFFILNWSCPLALALKCYQCLPRVNGTCTETKTNCADLCANGTHVDFYIKTCAVPAECVNGSLSAGFFNQTFSTKCCSTDLCNTLPVQFPNGKSCYMCDILGKNCSEMVDCEGEQYYCISATGKEKMHSMAIKGCSSKSYCNGDALSVQVAGTISDVKCCEGDLCNSVENVKMSLFLTLGSLLSSTLLY</sequence>